<evidence type="ECO:0000259" key="2">
    <source>
        <dbReference type="Pfam" id="PF12728"/>
    </source>
</evidence>
<proteinExistence type="predicted"/>
<dbReference type="PANTHER" id="PTHR38431">
    <property type="entry name" value="BLL2305 PROTEIN"/>
    <property type="match status" value="1"/>
</dbReference>
<organism evidence="3 4">
    <name type="scientific">Caproicibacter fermentans</name>
    <dbReference type="NCBI Taxonomy" id="2576756"/>
    <lineage>
        <taxon>Bacteria</taxon>
        <taxon>Bacillati</taxon>
        <taxon>Bacillota</taxon>
        <taxon>Clostridia</taxon>
        <taxon>Eubacteriales</taxon>
        <taxon>Acutalibacteraceae</taxon>
        <taxon>Caproicibacter</taxon>
    </lineage>
</organism>
<dbReference type="Pfam" id="PF12727">
    <property type="entry name" value="PBP_like"/>
    <property type="match status" value="1"/>
</dbReference>
<dbReference type="InterPro" id="IPR041657">
    <property type="entry name" value="HTH_17"/>
</dbReference>
<gene>
    <name evidence="3" type="ORF">HCR03_00655</name>
</gene>
<feature type="domain" description="PBP" evidence="1">
    <location>
        <begin position="100"/>
        <end position="290"/>
    </location>
</feature>
<accession>A0A7G8TB84</accession>
<dbReference type="NCBIfam" id="TIGR01764">
    <property type="entry name" value="excise"/>
    <property type="match status" value="1"/>
</dbReference>
<dbReference type="Proteomes" id="UP000515909">
    <property type="component" value="Chromosome"/>
</dbReference>
<evidence type="ECO:0000313" key="3">
    <source>
        <dbReference type="EMBL" id="QNK40875.1"/>
    </source>
</evidence>
<dbReference type="RefSeq" id="WP_066648780.1">
    <property type="nucleotide sequence ID" value="NZ_CP060286.1"/>
</dbReference>
<evidence type="ECO:0000313" key="4">
    <source>
        <dbReference type="Proteomes" id="UP000515909"/>
    </source>
</evidence>
<dbReference type="KEGG" id="cfem:HCR03_00655"/>
<evidence type="ECO:0000259" key="1">
    <source>
        <dbReference type="Pfam" id="PF12727"/>
    </source>
</evidence>
<protein>
    <submittedName>
        <fullName evidence="3">Helix-turn-helix transcriptional regulator</fullName>
    </submittedName>
</protein>
<dbReference type="EMBL" id="CP060286">
    <property type="protein sequence ID" value="QNK40875.1"/>
    <property type="molecule type" value="Genomic_DNA"/>
</dbReference>
<sequence length="316" mass="35168">MNQPAKELTALTPQEVADLLKISKNLVYELIKRKELNGYRIGNKIRFDYSDIRAYLESAKTGPGKADKNAGRNPLLSEREPVENGFVLCGQDLALDLLSRRLEESRPSQRILRSYIGSYNGLYGLYNNEVQLATAHLWDGKTGTYNTTYLRSLLPGTAVVSVNLAYRMQGFYVQKGNPKNLCSWEDLKRSDITIANREKGSGTRILLDEHLRLLGLEGTQIKGYNRACLTHLAAAGAVARGGADAAVGIEKTAMQVDSIEFVPLQKERYDLVFKKENLSKPLFRQTLETVRSPEFRAELQAIGGYDVSETGMLTSG</sequence>
<dbReference type="SUPFAM" id="SSF53850">
    <property type="entry name" value="Periplasmic binding protein-like II"/>
    <property type="match status" value="1"/>
</dbReference>
<dbReference type="AlphaFoldDB" id="A0A7G8TB84"/>
<reference evidence="3 4" key="1">
    <citation type="submission" date="2020-08" db="EMBL/GenBank/DDBJ databases">
        <title>The isolate Caproiciproducens sp. 7D4C2 produces n-caproate at mildly acidic conditions from hexoses: genome and rBOX comparison with related strains and chain-elongating bacteria.</title>
        <authorList>
            <person name="Esquivel-Elizondo S."/>
            <person name="Bagci C."/>
            <person name="Temovska M."/>
            <person name="Jeon B.S."/>
            <person name="Bessarab I."/>
            <person name="Williams R.B.H."/>
            <person name="Huson D.H."/>
            <person name="Angenent L.T."/>
        </authorList>
    </citation>
    <scope>NUCLEOTIDE SEQUENCE [LARGE SCALE GENOMIC DNA]</scope>
    <source>
        <strain evidence="3 4">7D4C2</strain>
    </source>
</reference>
<feature type="domain" description="Helix-turn-helix" evidence="2">
    <location>
        <begin position="11"/>
        <end position="58"/>
    </location>
</feature>
<dbReference type="PANTHER" id="PTHR38431:SF1">
    <property type="entry name" value="BLL2305 PROTEIN"/>
    <property type="match status" value="1"/>
</dbReference>
<dbReference type="Pfam" id="PF12728">
    <property type="entry name" value="HTH_17"/>
    <property type="match status" value="1"/>
</dbReference>
<dbReference type="InterPro" id="IPR024370">
    <property type="entry name" value="PBP_domain"/>
</dbReference>
<dbReference type="GO" id="GO:0003677">
    <property type="term" value="F:DNA binding"/>
    <property type="evidence" value="ECO:0007669"/>
    <property type="project" value="InterPro"/>
</dbReference>
<name>A0A7G8TB84_9FIRM</name>
<dbReference type="Gene3D" id="3.40.190.10">
    <property type="entry name" value="Periplasmic binding protein-like II"/>
    <property type="match status" value="1"/>
</dbReference>
<dbReference type="InterPro" id="IPR010093">
    <property type="entry name" value="SinI_DNA-bd"/>
</dbReference>